<dbReference type="GO" id="GO:0005886">
    <property type="term" value="C:plasma membrane"/>
    <property type="evidence" value="ECO:0007669"/>
    <property type="project" value="TreeGrafter"/>
</dbReference>
<evidence type="ECO:0000256" key="1">
    <source>
        <dbReference type="ARBA" id="ARBA00004141"/>
    </source>
</evidence>
<dbReference type="PANTHER" id="PTHR10582:SF2">
    <property type="entry name" value="INACTIVE"/>
    <property type="match status" value="1"/>
</dbReference>
<dbReference type="InterPro" id="IPR036770">
    <property type="entry name" value="Ankyrin_rpt-contain_sf"/>
</dbReference>
<keyword evidence="2 6" id="KW-0812">Transmembrane</keyword>
<dbReference type="SUPFAM" id="SSF82866">
    <property type="entry name" value="Multidrug efflux transporter AcrB transmembrane domain"/>
    <property type="match status" value="1"/>
</dbReference>
<feature type="transmembrane region" description="Helical" evidence="6">
    <location>
        <begin position="291"/>
        <end position="315"/>
    </location>
</feature>
<evidence type="ECO:0000259" key="7">
    <source>
        <dbReference type="Pfam" id="PF00520"/>
    </source>
</evidence>
<evidence type="ECO:0000256" key="6">
    <source>
        <dbReference type="SAM" id="Phobius"/>
    </source>
</evidence>
<dbReference type="SUPFAM" id="SSF48403">
    <property type="entry name" value="Ankyrin repeat"/>
    <property type="match status" value="1"/>
</dbReference>
<dbReference type="PANTHER" id="PTHR10582">
    <property type="entry name" value="TRANSIENT RECEPTOR POTENTIAL ION CHANNEL PROTEIN"/>
    <property type="match status" value="1"/>
</dbReference>
<evidence type="ECO:0000313" key="8">
    <source>
        <dbReference type="EMBL" id="CAD5123219.1"/>
    </source>
</evidence>
<feature type="transmembrane region" description="Helical" evidence="6">
    <location>
        <begin position="479"/>
        <end position="498"/>
    </location>
</feature>
<feature type="transmembrane region" description="Helical" evidence="6">
    <location>
        <begin position="510"/>
        <end position="535"/>
    </location>
</feature>
<accession>A0A7I8W4Q0</accession>
<feature type="domain" description="Ion transport" evidence="7">
    <location>
        <begin position="323"/>
        <end position="545"/>
    </location>
</feature>
<sequence>MTETPIRQAVTWFSTILDNPKKYSNEFSFGTRAFFTCLAKNCLLPSDLEFFLSKLSVSQRNYLLNPNDLDILENSENLINLKDVEVVVHWMKDIEYGPKFNTGKLEYEHALAYACWSGDDNCTKIVLKYCDIFAKDKHGRNIIHCLAHMSGLLPHTTIKQYDIIMNYVEENSLCVMESQRLLLEIEDEELRTPLDIAVRMGHPTIFNSIFNTSPLNRRVISQNGLRSIIYYNVTRYEKDNSNYITFDSLLYWLSRTTFSDATRYFKYGNIFEKEPIKTYIEKKFHFYKYPLILWGCESLIVIIIQLLKCIFFLTSGNVNITPIALDIITVVVTSHLISSDFLLLAIRFSNYKERKKKHKNNNHALADAITLRVVIILLSLLVIILSILRLFQVDLCKYRNIFYIIHVAALSCVVLSVLIFTQLLGDFAHVLLIVERVTGNIFVYLVLCFICISIFALGFSVTHTDCKLNNQTMSNQSDVPNYAISLYYTLLYTMKITTPDDIFFTSSQSSTASIIIFIVGIIFVHLIITNLLIAVMNRHVNDWYDHIDLALILIRLSLICSIEKFRFIIAKTGLGKRIVKFMFATFSQKCLKKIGNELFLEVIKDISDE</sequence>
<evidence type="ECO:0000256" key="2">
    <source>
        <dbReference type="ARBA" id="ARBA00022692"/>
    </source>
</evidence>
<feature type="transmembrane region" description="Helical" evidence="6">
    <location>
        <begin position="327"/>
        <end position="348"/>
    </location>
</feature>
<organism evidence="8 9">
    <name type="scientific">Dimorphilus gyrociliatus</name>
    <dbReference type="NCBI Taxonomy" id="2664684"/>
    <lineage>
        <taxon>Eukaryota</taxon>
        <taxon>Metazoa</taxon>
        <taxon>Spiralia</taxon>
        <taxon>Lophotrochozoa</taxon>
        <taxon>Annelida</taxon>
        <taxon>Polychaeta</taxon>
        <taxon>Polychaeta incertae sedis</taxon>
        <taxon>Dinophilidae</taxon>
        <taxon>Dimorphilus</taxon>
    </lineage>
</organism>
<dbReference type="EMBL" id="CAJFCJ010000019">
    <property type="protein sequence ID" value="CAD5123219.1"/>
    <property type="molecule type" value="Genomic_DNA"/>
</dbReference>
<feature type="transmembrane region" description="Helical" evidence="6">
    <location>
        <begin position="403"/>
        <end position="425"/>
    </location>
</feature>
<comment type="caution">
    <text evidence="8">The sequence shown here is derived from an EMBL/GenBank/DDBJ whole genome shotgun (WGS) entry which is preliminary data.</text>
</comment>
<evidence type="ECO:0000313" key="9">
    <source>
        <dbReference type="Proteomes" id="UP000549394"/>
    </source>
</evidence>
<keyword evidence="5 6" id="KW-0472">Membrane</keyword>
<dbReference type="GO" id="GO:0098703">
    <property type="term" value="P:calcium ion import across plasma membrane"/>
    <property type="evidence" value="ECO:0007669"/>
    <property type="project" value="TreeGrafter"/>
</dbReference>
<comment type="subcellular location">
    <subcellularLocation>
        <location evidence="1">Membrane</location>
        <topology evidence="1">Multi-pass membrane protein</topology>
    </subcellularLocation>
</comment>
<feature type="transmembrane region" description="Helical" evidence="6">
    <location>
        <begin position="437"/>
        <end position="459"/>
    </location>
</feature>
<name>A0A7I8W4Q0_9ANNE</name>
<protein>
    <recommendedName>
        <fullName evidence="7">Ion transport domain-containing protein</fullName>
    </recommendedName>
</protein>
<keyword evidence="3" id="KW-0677">Repeat</keyword>
<evidence type="ECO:0000256" key="3">
    <source>
        <dbReference type="ARBA" id="ARBA00022737"/>
    </source>
</evidence>
<dbReference type="Pfam" id="PF00520">
    <property type="entry name" value="Ion_trans"/>
    <property type="match status" value="1"/>
</dbReference>
<evidence type="ECO:0000256" key="4">
    <source>
        <dbReference type="ARBA" id="ARBA00022989"/>
    </source>
</evidence>
<dbReference type="Proteomes" id="UP000549394">
    <property type="component" value="Unassembled WGS sequence"/>
</dbReference>
<feature type="transmembrane region" description="Helical" evidence="6">
    <location>
        <begin position="369"/>
        <end position="391"/>
    </location>
</feature>
<keyword evidence="9" id="KW-1185">Reference proteome</keyword>
<dbReference type="AlphaFoldDB" id="A0A7I8W4Q0"/>
<dbReference type="InterPro" id="IPR005821">
    <property type="entry name" value="Ion_trans_dom"/>
</dbReference>
<proteinExistence type="predicted"/>
<dbReference type="GO" id="GO:0005262">
    <property type="term" value="F:calcium channel activity"/>
    <property type="evidence" value="ECO:0007669"/>
    <property type="project" value="TreeGrafter"/>
</dbReference>
<dbReference type="InterPro" id="IPR024862">
    <property type="entry name" value="TRPV"/>
</dbReference>
<dbReference type="Gene3D" id="1.25.40.20">
    <property type="entry name" value="Ankyrin repeat-containing domain"/>
    <property type="match status" value="1"/>
</dbReference>
<reference evidence="8 9" key="1">
    <citation type="submission" date="2020-08" db="EMBL/GenBank/DDBJ databases">
        <authorList>
            <person name="Hejnol A."/>
        </authorList>
    </citation>
    <scope>NUCLEOTIDE SEQUENCE [LARGE SCALE GENOMIC DNA]</scope>
</reference>
<evidence type="ECO:0000256" key="5">
    <source>
        <dbReference type="ARBA" id="ARBA00023136"/>
    </source>
</evidence>
<gene>
    <name evidence="8" type="ORF">DGYR_LOCUS10919</name>
</gene>
<keyword evidence="4 6" id="KW-1133">Transmembrane helix</keyword>
<dbReference type="OrthoDB" id="10686470at2759"/>